<reference evidence="2" key="2">
    <citation type="submission" date="2013-10" db="EMBL/GenBank/DDBJ databases">
        <authorList>
            <person name="Aslett M."/>
        </authorList>
    </citation>
    <scope>NUCLEOTIDE SEQUENCE [LARGE SCALE GENOMIC DNA]</scope>
    <source>
        <strain evidence="2">Houghton</strain>
    </source>
</reference>
<dbReference type="OrthoDB" id="347609at2759"/>
<evidence type="ECO:0000256" key="1">
    <source>
        <dbReference type="SAM" id="MobiDB-lite"/>
    </source>
</evidence>
<protein>
    <submittedName>
        <fullName evidence="2">Uncharacterized protein</fullName>
    </submittedName>
</protein>
<feature type="compositionally biased region" description="Basic residues" evidence="1">
    <location>
        <begin position="128"/>
        <end position="139"/>
    </location>
</feature>
<feature type="region of interest" description="Disordered" evidence="1">
    <location>
        <begin position="96"/>
        <end position="139"/>
    </location>
</feature>
<dbReference type="EMBL" id="HG681573">
    <property type="protein sequence ID" value="CDJ28817.1"/>
    <property type="molecule type" value="Genomic_DNA"/>
</dbReference>
<name>U6JXP2_9EIME</name>
<accession>U6JXP2</accession>
<organism evidence="2 3">
    <name type="scientific">Eimeria mitis</name>
    <dbReference type="NCBI Taxonomy" id="44415"/>
    <lineage>
        <taxon>Eukaryota</taxon>
        <taxon>Sar</taxon>
        <taxon>Alveolata</taxon>
        <taxon>Apicomplexa</taxon>
        <taxon>Conoidasida</taxon>
        <taxon>Coccidia</taxon>
        <taxon>Eucoccidiorida</taxon>
        <taxon>Eimeriorina</taxon>
        <taxon>Eimeriidae</taxon>
        <taxon>Eimeria</taxon>
    </lineage>
</organism>
<evidence type="ECO:0000313" key="2">
    <source>
        <dbReference type="EMBL" id="CDJ28817.1"/>
    </source>
</evidence>
<keyword evidence="3" id="KW-1185">Reference proteome</keyword>
<proteinExistence type="predicted"/>
<dbReference type="GeneID" id="25375291"/>
<sequence>MGLMEERASSSSERNWSSRVAELVSMLSETAAARESRQERLPVAAQLHLGRQLLERQTVFQPQSSELVALLTRGQSPGGAFRPDGQPLALNPDSWLEEIPSIGGRPEGPEGAGPSSVTAGKSKTGKLLNRRSLRRRRPGGLKKLHSLEDIKEHAYVRLPVLEEGVVPRYIRVPALFDKGQRKFSPHPYLLTLRRLFAKRRLNQQDADILMHAVERLASATLFRGEKVISTPSAFHVVEVLGDYFMIFDAIVCASQVMGKYMQLPLWWGKFTAKVHTSYTVSSAGGNGKQISTFHSNLAARLIAALNIYKRGERPPAEEVFALKALLFCAPMGYHRFKGPKWDPWRKDGDCS</sequence>
<dbReference type="RefSeq" id="XP_013351391.1">
    <property type="nucleotide sequence ID" value="XM_013495937.1"/>
</dbReference>
<dbReference type="Proteomes" id="UP000030744">
    <property type="component" value="Unassembled WGS sequence"/>
</dbReference>
<evidence type="ECO:0000313" key="3">
    <source>
        <dbReference type="Proteomes" id="UP000030744"/>
    </source>
</evidence>
<dbReference type="VEuPathDB" id="ToxoDB:EMH_0002260"/>
<reference evidence="2" key="1">
    <citation type="submission" date="2013-10" db="EMBL/GenBank/DDBJ databases">
        <title>Genomic analysis of the causative agents of coccidiosis in chickens.</title>
        <authorList>
            <person name="Reid A.J."/>
            <person name="Blake D."/>
            <person name="Billington K."/>
            <person name="Browne H."/>
            <person name="Dunn M."/>
            <person name="Hung S."/>
            <person name="Kawahara F."/>
            <person name="Miranda-Saavedra D."/>
            <person name="Mourier T."/>
            <person name="Nagra H."/>
            <person name="Otto T.D."/>
            <person name="Rawlings N."/>
            <person name="Sanchez A."/>
            <person name="Sanders M."/>
            <person name="Subramaniam C."/>
            <person name="Tay Y."/>
            <person name="Dear P."/>
            <person name="Doerig C."/>
            <person name="Gruber A."/>
            <person name="Parkinson J."/>
            <person name="Shirley M."/>
            <person name="Wan K.L."/>
            <person name="Berriman M."/>
            <person name="Tomley F."/>
            <person name="Pain A."/>
        </authorList>
    </citation>
    <scope>NUCLEOTIDE SEQUENCE [LARGE SCALE GENOMIC DNA]</scope>
    <source>
        <strain evidence="2">Houghton</strain>
    </source>
</reference>
<gene>
    <name evidence="2" type="ORF">EMH_0002260</name>
</gene>
<dbReference type="AlphaFoldDB" id="U6JXP2"/>